<gene>
    <name evidence="1" type="ORF">N5J11_20545</name>
</gene>
<proteinExistence type="predicted"/>
<reference evidence="1" key="1">
    <citation type="submission" date="2022-09" db="EMBL/GenBank/DDBJ databases">
        <title>Intensive care unit water sources are persistently colonized with multi-drug resistant bacteria and are the site of extensive horizontal gene transfer of antibiotic resistance genes.</title>
        <authorList>
            <person name="Diorio-Toth L."/>
        </authorList>
    </citation>
    <scope>NUCLEOTIDE SEQUENCE</scope>
    <source>
        <strain evidence="1">GD03704</strain>
    </source>
</reference>
<name>A0AA42QET8_ECTOL</name>
<sequence length="110" mass="12053">MMTLYESYEALVQNLQSSAFAGAQLTEAQQTLLRSANWHLANLRKLSEGANQAQLLAECLGSVLDDREKLEREMLEGAPYISLMLCGFEKVANYAADVACMLGHDLKGAV</sequence>
<evidence type="ECO:0000313" key="2">
    <source>
        <dbReference type="Proteomes" id="UP001161697"/>
    </source>
</evidence>
<evidence type="ECO:0000313" key="1">
    <source>
        <dbReference type="EMBL" id="MDH1341531.1"/>
    </source>
</evidence>
<dbReference type="AlphaFoldDB" id="A0AA42QET8"/>
<dbReference type="RefSeq" id="WP_279850686.1">
    <property type="nucleotide sequence ID" value="NZ_JAOCJD010000019.1"/>
</dbReference>
<protein>
    <submittedName>
        <fullName evidence="1">Uncharacterized protein</fullName>
    </submittedName>
</protein>
<organism evidence="1 2">
    <name type="scientific">Ectopseudomonas oleovorans</name>
    <name type="common">Pseudomonas oleovorans</name>
    <dbReference type="NCBI Taxonomy" id="301"/>
    <lineage>
        <taxon>Bacteria</taxon>
        <taxon>Pseudomonadati</taxon>
        <taxon>Pseudomonadota</taxon>
        <taxon>Gammaproteobacteria</taxon>
        <taxon>Pseudomonadales</taxon>
        <taxon>Pseudomonadaceae</taxon>
        <taxon>Ectopseudomonas</taxon>
    </lineage>
</organism>
<accession>A0AA42QET8</accession>
<comment type="caution">
    <text evidence="1">The sequence shown here is derived from an EMBL/GenBank/DDBJ whole genome shotgun (WGS) entry which is preliminary data.</text>
</comment>
<dbReference type="Proteomes" id="UP001161697">
    <property type="component" value="Unassembled WGS sequence"/>
</dbReference>
<dbReference type="EMBL" id="JAOCJE010000001">
    <property type="protein sequence ID" value="MDH1341531.1"/>
    <property type="molecule type" value="Genomic_DNA"/>
</dbReference>